<dbReference type="GO" id="GO:0008194">
    <property type="term" value="F:UDP-glycosyltransferase activity"/>
    <property type="evidence" value="ECO:0007669"/>
    <property type="project" value="InterPro"/>
</dbReference>
<evidence type="ECO:0000256" key="3">
    <source>
        <dbReference type="ARBA" id="ARBA00022679"/>
    </source>
</evidence>
<name>A0A6P5GKI3_ANACO</name>
<dbReference type="CDD" id="cd03784">
    <property type="entry name" value="GT1_Gtf-like"/>
    <property type="match status" value="1"/>
</dbReference>
<dbReference type="Gramene" id="Aco006081.1.mrna1">
    <property type="protein sequence ID" value="Aco006081.1.mrna1"/>
    <property type="gene ID" value="Aco006081.1.path1"/>
</dbReference>
<dbReference type="RefSeq" id="XP_020105795.1">
    <property type="nucleotide sequence ID" value="XM_020250206.1"/>
</dbReference>
<reference evidence="4" key="1">
    <citation type="journal article" date="2015" name="Nat. Genet.">
        <title>The pineapple genome and the evolution of CAM photosynthesis.</title>
        <authorList>
            <person name="Ming R."/>
            <person name="VanBuren R."/>
            <person name="Wai C.M."/>
            <person name="Tang H."/>
            <person name="Schatz M.C."/>
            <person name="Bowers J.E."/>
            <person name="Lyons E."/>
            <person name="Wang M.L."/>
            <person name="Chen J."/>
            <person name="Biggers E."/>
            <person name="Zhang J."/>
            <person name="Huang L."/>
            <person name="Zhang L."/>
            <person name="Miao W."/>
            <person name="Zhang J."/>
            <person name="Ye Z."/>
            <person name="Miao C."/>
            <person name="Lin Z."/>
            <person name="Wang H."/>
            <person name="Zhou H."/>
            <person name="Yim W.C."/>
            <person name="Priest H.D."/>
            <person name="Zheng C."/>
            <person name="Woodhouse M."/>
            <person name="Edger P.P."/>
            <person name="Guyot R."/>
            <person name="Guo H.B."/>
            <person name="Guo H."/>
            <person name="Zheng G."/>
            <person name="Singh R."/>
            <person name="Sharma A."/>
            <person name="Min X."/>
            <person name="Zheng Y."/>
            <person name="Lee H."/>
            <person name="Gurtowski J."/>
            <person name="Sedlazeck F.J."/>
            <person name="Harkess A."/>
            <person name="McKain M.R."/>
            <person name="Liao Z."/>
            <person name="Fang J."/>
            <person name="Liu J."/>
            <person name="Zhang X."/>
            <person name="Zhang Q."/>
            <person name="Hu W."/>
            <person name="Qin Y."/>
            <person name="Wang K."/>
            <person name="Chen L.Y."/>
            <person name="Shirley N."/>
            <person name="Lin Y.R."/>
            <person name="Liu L.Y."/>
            <person name="Hernandez A.G."/>
            <person name="Wright C.L."/>
            <person name="Bulone V."/>
            <person name="Tuskan G.A."/>
            <person name="Heath K."/>
            <person name="Zee F."/>
            <person name="Moore P.H."/>
            <person name="Sunkar R."/>
            <person name="Leebens-Mack J.H."/>
            <person name="Mockler T."/>
            <person name="Bennetzen J.L."/>
            <person name="Freeling M."/>
            <person name="Sankoff D."/>
            <person name="Paterson A.H."/>
            <person name="Zhu X."/>
            <person name="Yang X."/>
            <person name="Smith J.A."/>
            <person name="Cushman J.C."/>
            <person name="Paull R.E."/>
            <person name="Yu Q."/>
        </authorList>
    </citation>
    <scope>NUCLEOTIDE SEQUENCE [LARGE SCALE GENOMIC DNA]</scope>
    <source>
        <strain evidence="4">cv. F153</strain>
    </source>
</reference>
<dbReference type="Pfam" id="PF00201">
    <property type="entry name" value="UDPGT"/>
    <property type="match status" value="1"/>
</dbReference>
<dbReference type="FunFam" id="3.40.50.2000:FF:000051">
    <property type="entry name" value="Glycosyltransferase"/>
    <property type="match status" value="1"/>
</dbReference>
<protein>
    <submittedName>
        <fullName evidence="5">Hydroquinone glucosyltransferase-like isoform X1</fullName>
    </submittedName>
</protein>
<dbReference type="AlphaFoldDB" id="A0A6P5GKI3"/>
<proteinExistence type="inferred from homology"/>
<organism evidence="4 5">
    <name type="scientific">Ananas comosus</name>
    <name type="common">Pineapple</name>
    <name type="synonym">Ananas ananas</name>
    <dbReference type="NCBI Taxonomy" id="4615"/>
    <lineage>
        <taxon>Eukaryota</taxon>
        <taxon>Viridiplantae</taxon>
        <taxon>Streptophyta</taxon>
        <taxon>Embryophyta</taxon>
        <taxon>Tracheophyta</taxon>
        <taxon>Spermatophyta</taxon>
        <taxon>Magnoliopsida</taxon>
        <taxon>Liliopsida</taxon>
        <taxon>Poales</taxon>
        <taxon>Bromeliaceae</taxon>
        <taxon>Bromelioideae</taxon>
        <taxon>Ananas</taxon>
    </lineage>
</organism>
<reference evidence="5" key="2">
    <citation type="submission" date="2025-08" db="UniProtKB">
        <authorList>
            <consortium name="RefSeq"/>
        </authorList>
    </citation>
    <scope>IDENTIFICATION</scope>
    <source>
        <tissue evidence="5">Leaf</tissue>
    </source>
</reference>
<keyword evidence="3" id="KW-0808">Transferase</keyword>
<sequence>MTKHVHNTWSQRQPTREHRPHIFPLIDDKLPAKSYKHNTTQAPLVLLIHIYISILYCTSSNKYYHINYMAVEGNESRRPHVVLLPTPGMGHVIPLADFAVRLAAAHSFSATLLTFSNFNSPAQAAFLASLPSDSVTSVSLPSISLSDLPPDSPIEVHLCALLTRCLPLLRDAFLSFRNPAAAFVCDLFGSVTLSLVRELGVPGYIFYPTNLRMLTLALHLPRLDETTDVDFEDLPDPVCLPGCVAIRGTDFPDPLRKKSHPAYAPLIRIMSSYSDAAGILVNSFEEMEKEVLKAIREEEQAEAGRPPVHLVGPMVRSGSDEADESGCLEWLDRQPADSVLFVSFGSGGSLSTEQMQEMALGLEASGQRFLWVVRCPSDKEKNAAFFTSGSKDDPSNYLPEGFLERTKDVGRVVSSWAPQVKVLAHAATGGFFSHCGWNSALESTVHGVPMIAHPLYAEQHWNAVLLTEAVGIAIRPRSRDPYGVVGREEIAAAVKELMQGEKGKALRCRTKELQEAAARALAPPDGSSYKALQGVANKWKEGASLRVAST</sequence>
<dbReference type="OrthoDB" id="5835829at2759"/>
<evidence type="ECO:0000256" key="2">
    <source>
        <dbReference type="ARBA" id="ARBA00022676"/>
    </source>
</evidence>
<gene>
    <name evidence="5" type="primary">LOC109722249</name>
</gene>
<dbReference type="Gene3D" id="3.40.50.2000">
    <property type="entry name" value="Glycogen Phosphorylase B"/>
    <property type="match status" value="2"/>
</dbReference>
<accession>A0A6P5GKI3</accession>
<dbReference type="GeneID" id="109722249"/>
<dbReference type="PANTHER" id="PTHR48046">
    <property type="entry name" value="UDP-GLYCOSYLTRANSFERASE 72E1"/>
    <property type="match status" value="1"/>
</dbReference>
<dbReference type="InterPro" id="IPR002213">
    <property type="entry name" value="UDP_glucos_trans"/>
</dbReference>
<evidence type="ECO:0000313" key="5">
    <source>
        <dbReference type="RefSeq" id="XP_020105795.1"/>
    </source>
</evidence>
<dbReference type="Proteomes" id="UP000515123">
    <property type="component" value="Linkage group 16"/>
</dbReference>
<evidence type="ECO:0000313" key="4">
    <source>
        <dbReference type="Proteomes" id="UP000515123"/>
    </source>
</evidence>
<evidence type="ECO:0000256" key="1">
    <source>
        <dbReference type="ARBA" id="ARBA00009995"/>
    </source>
</evidence>
<comment type="similarity">
    <text evidence="1">Belongs to the UDP-glycosyltransferase family.</text>
</comment>
<keyword evidence="2" id="KW-0328">Glycosyltransferase</keyword>
<keyword evidence="4" id="KW-1185">Reference proteome</keyword>
<dbReference type="PANTHER" id="PTHR48046:SF6">
    <property type="entry name" value="GLYCOSYLTRANSFERASE"/>
    <property type="match status" value="1"/>
</dbReference>
<dbReference type="SUPFAM" id="SSF53756">
    <property type="entry name" value="UDP-Glycosyltransferase/glycogen phosphorylase"/>
    <property type="match status" value="1"/>
</dbReference>
<dbReference type="FunFam" id="3.40.50.2000:FF:000054">
    <property type="entry name" value="Glycosyltransferase"/>
    <property type="match status" value="1"/>
</dbReference>